<reference evidence="2" key="1">
    <citation type="submission" date="2022-08" db="EMBL/GenBank/DDBJ databases">
        <title>Draft genome sequencing of Roseisolibacter agri AW1220.</title>
        <authorList>
            <person name="Tobiishi Y."/>
            <person name="Tonouchi A."/>
        </authorList>
    </citation>
    <scope>NUCLEOTIDE SEQUENCE</scope>
    <source>
        <strain evidence="2">AW1220</strain>
    </source>
</reference>
<keyword evidence="3" id="KW-1185">Reference proteome</keyword>
<dbReference type="Proteomes" id="UP001161325">
    <property type="component" value="Unassembled WGS sequence"/>
</dbReference>
<feature type="compositionally biased region" description="Pro residues" evidence="1">
    <location>
        <begin position="1"/>
        <end position="10"/>
    </location>
</feature>
<feature type="region of interest" description="Disordered" evidence="1">
    <location>
        <begin position="1"/>
        <end position="33"/>
    </location>
</feature>
<dbReference type="RefSeq" id="WP_284350849.1">
    <property type="nucleotide sequence ID" value="NZ_BRXS01000004.1"/>
</dbReference>
<dbReference type="AlphaFoldDB" id="A0AA37V398"/>
<protein>
    <submittedName>
        <fullName evidence="2">Uncharacterized protein</fullName>
    </submittedName>
</protein>
<gene>
    <name evidence="2" type="ORF">rosag_29100</name>
</gene>
<organism evidence="2 3">
    <name type="scientific">Roseisolibacter agri</name>
    <dbReference type="NCBI Taxonomy" id="2014610"/>
    <lineage>
        <taxon>Bacteria</taxon>
        <taxon>Pseudomonadati</taxon>
        <taxon>Gemmatimonadota</taxon>
        <taxon>Gemmatimonadia</taxon>
        <taxon>Gemmatimonadales</taxon>
        <taxon>Gemmatimonadaceae</taxon>
        <taxon>Roseisolibacter</taxon>
    </lineage>
</organism>
<evidence type="ECO:0000256" key="1">
    <source>
        <dbReference type="SAM" id="MobiDB-lite"/>
    </source>
</evidence>
<accession>A0AA37V398</accession>
<proteinExistence type="predicted"/>
<dbReference type="EMBL" id="BRXS01000004">
    <property type="protein sequence ID" value="GLC26397.1"/>
    <property type="molecule type" value="Genomic_DNA"/>
</dbReference>
<name>A0AA37V398_9BACT</name>
<evidence type="ECO:0000313" key="3">
    <source>
        <dbReference type="Proteomes" id="UP001161325"/>
    </source>
</evidence>
<sequence>MHDAQPPAPEFPGRDSHAADAQTDRRRRRVLGSGDANPRLAAAQYVARHRLEPFYRALGGLAIAVFGGEATVVPHLRQDGRYRRLVFVVDAASAEASIDYAAFLPLEQAFWTAYAHVPKPDVPLMVAVRPARGWCRTEALAPFFVHLATPDDAT</sequence>
<evidence type="ECO:0000313" key="2">
    <source>
        <dbReference type="EMBL" id="GLC26397.1"/>
    </source>
</evidence>
<feature type="compositionally biased region" description="Basic and acidic residues" evidence="1">
    <location>
        <begin position="12"/>
        <end position="24"/>
    </location>
</feature>
<comment type="caution">
    <text evidence="2">The sequence shown here is derived from an EMBL/GenBank/DDBJ whole genome shotgun (WGS) entry which is preliminary data.</text>
</comment>